<dbReference type="AlphaFoldDB" id="A0A501XKN7"/>
<feature type="signal peptide" evidence="2">
    <location>
        <begin position="1"/>
        <end position="24"/>
    </location>
</feature>
<dbReference type="OrthoDB" id="9791261at2"/>
<dbReference type="EMBL" id="VFSU01000025">
    <property type="protein sequence ID" value="TPE60747.1"/>
    <property type="molecule type" value="Genomic_DNA"/>
</dbReference>
<dbReference type="PANTHER" id="PTHR30203">
    <property type="entry name" value="OUTER MEMBRANE CATION EFFLUX PROTEIN"/>
    <property type="match status" value="1"/>
</dbReference>
<evidence type="ECO:0000256" key="1">
    <source>
        <dbReference type="ARBA" id="ARBA00007613"/>
    </source>
</evidence>
<feature type="chain" id="PRO_5021303936" evidence="2">
    <location>
        <begin position="25"/>
        <end position="414"/>
    </location>
</feature>
<dbReference type="InterPro" id="IPR003423">
    <property type="entry name" value="OMP_efflux"/>
</dbReference>
<dbReference type="PANTHER" id="PTHR30203:SF24">
    <property type="entry name" value="BLR4935 PROTEIN"/>
    <property type="match status" value="1"/>
</dbReference>
<evidence type="ECO:0000256" key="2">
    <source>
        <dbReference type="SAM" id="SignalP"/>
    </source>
</evidence>
<keyword evidence="4" id="KW-1185">Reference proteome</keyword>
<keyword evidence="2" id="KW-0732">Signal</keyword>
<sequence length="414" mass="43740">MLVLWRRRCVVYFACLWLPATAIAAQSPLTLADAVREARLRSPLGVETSARIEAEQGRLAQAKLRPNPELDISVENFAGSRDYSGTRSAETTGSLALPVELGGKRSARVGAAMAGVAMAEAEAGMALLDLDLAVREAHTLAAEAEAEALLAAEDAAIARELDEAVGKLVRAGREPPLRQVTAAAERAQAEAAVELASAERLGARERLAALIGRDRADFEVPPLAPAQKLETSGQKLAAGPDMTAAQVQVDLSRARLREAKSQAVPDVRFSLGARRLASDDATAMVAGVSIPFPLFNRNGGNIAAASAEVRGAQAAASRLERQANARLVAAEARVRGAWASFQTYDRVVVPGAAEALRIARLGYAAGRFPYSDLLMAQRGYAEARRARLSAARDAELASAERDRAAGLYPFGDAQ</sequence>
<protein>
    <submittedName>
        <fullName evidence="3">TolC family protein</fullName>
    </submittedName>
</protein>
<organism evidence="3 4">
    <name type="scientific">Sandaracinobacter neustonicus</name>
    <dbReference type="NCBI Taxonomy" id="1715348"/>
    <lineage>
        <taxon>Bacteria</taxon>
        <taxon>Pseudomonadati</taxon>
        <taxon>Pseudomonadota</taxon>
        <taxon>Alphaproteobacteria</taxon>
        <taxon>Sphingomonadales</taxon>
        <taxon>Sphingosinicellaceae</taxon>
        <taxon>Sandaracinobacter</taxon>
    </lineage>
</organism>
<evidence type="ECO:0000313" key="3">
    <source>
        <dbReference type="EMBL" id="TPE60747.1"/>
    </source>
</evidence>
<dbReference type="SUPFAM" id="SSF56954">
    <property type="entry name" value="Outer membrane efflux proteins (OEP)"/>
    <property type="match status" value="1"/>
</dbReference>
<accession>A0A501XKN7</accession>
<name>A0A501XKN7_9SPHN</name>
<dbReference type="GO" id="GO:0015562">
    <property type="term" value="F:efflux transmembrane transporter activity"/>
    <property type="evidence" value="ECO:0007669"/>
    <property type="project" value="InterPro"/>
</dbReference>
<dbReference type="Proteomes" id="UP000319897">
    <property type="component" value="Unassembled WGS sequence"/>
</dbReference>
<proteinExistence type="inferred from homology"/>
<dbReference type="Pfam" id="PF02321">
    <property type="entry name" value="OEP"/>
    <property type="match status" value="2"/>
</dbReference>
<dbReference type="InterPro" id="IPR010131">
    <property type="entry name" value="MdtP/NodT-like"/>
</dbReference>
<comment type="similarity">
    <text evidence="1">Belongs to the outer membrane factor (OMF) (TC 1.B.17) family.</text>
</comment>
<reference evidence="3 4" key="1">
    <citation type="submission" date="2019-06" db="EMBL/GenBank/DDBJ databases">
        <authorList>
            <person name="Lee I."/>
            <person name="Jang G.I."/>
            <person name="Hwang C.Y."/>
        </authorList>
    </citation>
    <scope>NUCLEOTIDE SEQUENCE [LARGE SCALE GENOMIC DNA]</scope>
    <source>
        <strain evidence="3 4">PAMC 28131</strain>
    </source>
</reference>
<dbReference type="Gene3D" id="1.20.1600.10">
    <property type="entry name" value="Outer membrane efflux proteins (OEP)"/>
    <property type="match status" value="1"/>
</dbReference>
<evidence type="ECO:0000313" key="4">
    <source>
        <dbReference type="Proteomes" id="UP000319897"/>
    </source>
</evidence>
<comment type="caution">
    <text evidence="3">The sequence shown here is derived from an EMBL/GenBank/DDBJ whole genome shotgun (WGS) entry which is preliminary data.</text>
</comment>
<gene>
    <name evidence="3" type="ORF">FJQ54_10365</name>
</gene>